<feature type="region of interest" description="Disordered" evidence="1">
    <location>
        <begin position="180"/>
        <end position="202"/>
    </location>
</feature>
<feature type="compositionally biased region" description="Basic residues" evidence="1">
    <location>
        <begin position="180"/>
        <end position="189"/>
    </location>
</feature>
<dbReference type="NCBIfam" id="TIGR01610">
    <property type="entry name" value="phage_O_Nterm"/>
    <property type="match status" value="1"/>
</dbReference>
<evidence type="ECO:0000256" key="1">
    <source>
        <dbReference type="SAM" id="MobiDB-lite"/>
    </source>
</evidence>
<evidence type="ECO:0000259" key="2">
    <source>
        <dbReference type="Pfam" id="PF04492"/>
    </source>
</evidence>
<proteinExistence type="predicted"/>
<comment type="caution">
    <text evidence="3">The sequence shown here is derived from an EMBL/GenBank/DDBJ whole genome shotgun (WGS) entry which is preliminary data.</text>
</comment>
<reference evidence="3 4" key="1">
    <citation type="journal article" date="2013" name="ISME J.">
        <title>Comparative genomics of pathogenic lineages of Vibrio nigripulchritudo identifies virulence-associated traits.</title>
        <authorList>
            <person name="Goudenege D."/>
            <person name="Labreuche Y."/>
            <person name="Krin E."/>
            <person name="Ansquer D."/>
            <person name="Mangenot S."/>
            <person name="Calteau A."/>
            <person name="Medigue C."/>
            <person name="Mazel D."/>
            <person name="Polz M.F."/>
            <person name="Le Roux F."/>
        </authorList>
    </citation>
    <scope>NUCLEOTIDE SEQUENCE [LARGE SCALE GENOMIC DNA]</scope>
    <source>
        <strain evidence="3 4">SOn1</strain>
    </source>
</reference>
<gene>
    <name evidence="3" type="ORF">VIBNISOn1_1240003</name>
</gene>
<dbReference type="RefSeq" id="WP_022610490.1">
    <property type="nucleotide sequence ID" value="NZ_LK391965.1"/>
</dbReference>
<name>A0AAV2VJC2_9VIBR</name>
<dbReference type="InterPro" id="IPR036388">
    <property type="entry name" value="WH-like_DNA-bd_sf"/>
</dbReference>
<dbReference type="Gene3D" id="1.10.10.10">
    <property type="entry name" value="Winged helix-like DNA-binding domain superfamily/Winged helix DNA-binding domain"/>
    <property type="match status" value="1"/>
</dbReference>
<dbReference type="Proteomes" id="UP000018211">
    <property type="component" value="Unassembled WGS sequence"/>
</dbReference>
<evidence type="ECO:0000313" key="3">
    <source>
        <dbReference type="EMBL" id="CCO44762.1"/>
    </source>
</evidence>
<dbReference type="Pfam" id="PF04492">
    <property type="entry name" value="Phage_rep_O"/>
    <property type="match status" value="1"/>
</dbReference>
<dbReference type="EMBL" id="CAOF01000029">
    <property type="protein sequence ID" value="CCO44762.1"/>
    <property type="molecule type" value="Genomic_DNA"/>
</dbReference>
<accession>A0AAV2VJC2</accession>
<sequence length="298" mass="34601">MNHVTGKENVLDFPEREIKNKERSICASGFFSIPNELADKLCSTRLSDQKHRVLFAVMRRTIGYHKLVDWVSLEQLHEMTDIKKPNLSKTIKTLLERRILIREGRKLGINQTVSEWVDKVRTLSKQITKVMPIDNDCYADRQPNHEQKVMPMDNAVIQTDNNCYADRQPQKNTILQNTNIKKRNKKKTLKPPDQKSSTPPVDFSVFEGITSEQISELKRIRKANKGGPISQRVANQLAKEFIRARQYGFTLDDCLTEWETRSWKSFKAAWVAPKELYHSKPYPDFHSGDTSWAKDLGW</sequence>
<dbReference type="GO" id="GO:0006260">
    <property type="term" value="P:DNA replication"/>
    <property type="evidence" value="ECO:0007669"/>
    <property type="project" value="InterPro"/>
</dbReference>
<evidence type="ECO:0000313" key="4">
    <source>
        <dbReference type="Proteomes" id="UP000018211"/>
    </source>
</evidence>
<organism evidence="3 4">
    <name type="scientific">Vibrio nigripulchritudo SOn1</name>
    <dbReference type="NCBI Taxonomy" id="1238450"/>
    <lineage>
        <taxon>Bacteria</taxon>
        <taxon>Pseudomonadati</taxon>
        <taxon>Pseudomonadota</taxon>
        <taxon>Gammaproteobacteria</taxon>
        <taxon>Vibrionales</taxon>
        <taxon>Vibrionaceae</taxon>
        <taxon>Vibrio</taxon>
    </lineage>
</organism>
<dbReference type="AlphaFoldDB" id="A0AAV2VJC2"/>
<dbReference type="InterPro" id="IPR006497">
    <property type="entry name" value="Phage_lambda_VrpO_N"/>
</dbReference>
<protein>
    <recommendedName>
        <fullName evidence="2">Bacteriophage lambda Replication protein O N-terminal domain-containing protein</fullName>
    </recommendedName>
</protein>
<feature type="domain" description="Bacteriophage lambda Replication protein O N-terminal" evidence="2">
    <location>
        <begin position="28"/>
        <end position="116"/>
    </location>
</feature>